<dbReference type="AlphaFoldDB" id="A0A6G4A1X9"/>
<gene>
    <name evidence="2" type="ORF">GK047_20555</name>
</gene>
<evidence type="ECO:0000256" key="1">
    <source>
        <dbReference type="SAM" id="SignalP"/>
    </source>
</evidence>
<keyword evidence="1" id="KW-0732">Signal</keyword>
<name>A0A6G4A1X9_9BACL</name>
<feature type="signal peptide" evidence="1">
    <location>
        <begin position="1"/>
        <end position="32"/>
    </location>
</feature>
<protein>
    <recommendedName>
        <fullName evidence="3">CYTH domain-containing protein</fullName>
    </recommendedName>
</protein>
<comment type="caution">
    <text evidence="2">The sequence shown here is derived from an EMBL/GenBank/DDBJ whole genome shotgun (WGS) entry which is preliminary data.</text>
</comment>
<dbReference type="EMBL" id="JAAIKC010000009">
    <property type="protein sequence ID" value="NEW08392.1"/>
    <property type="molecule type" value="Genomic_DNA"/>
</dbReference>
<evidence type="ECO:0008006" key="3">
    <source>
        <dbReference type="Google" id="ProtNLM"/>
    </source>
</evidence>
<sequence length="287" mass="31246">MRKKNVCTAVLAVIVGSSLLVGLSGAPKPAAAASNMVPNYEVKLLLDPSVVLGSDFKLAGSVKTAFGMPDSVTKMNVEFLDTNAKDIYNNGWSPRIRKTEGESNFELSYKKRYAITGSDINAALTQANQEGFDSGDTNYEAQVEWGYQKKTLSITRSKSGTKSGYSGMDLPSLSDSRSLLINNAPDKFNNWVSSGWGASKISSSRVYGPVLAKRSVGTWNGLRVYIEVWPIKNAAGTGTEYIVEASFKTDSEATASTKHDELITYLQGKGWFLAQDSLKTQLIMDRY</sequence>
<proteinExistence type="predicted"/>
<accession>A0A6G4A1X9</accession>
<evidence type="ECO:0000313" key="2">
    <source>
        <dbReference type="EMBL" id="NEW08392.1"/>
    </source>
</evidence>
<organism evidence="2">
    <name type="scientific">Paenibacillus sp. SYP-B3998</name>
    <dbReference type="NCBI Taxonomy" id="2678564"/>
    <lineage>
        <taxon>Bacteria</taxon>
        <taxon>Bacillati</taxon>
        <taxon>Bacillota</taxon>
        <taxon>Bacilli</taxon>
        <taxon>Bacillales</taxon>
        <taxon>Paenibacillaceae</taxon>
        <taxon>Paenibacillus</taxon>
    </lineage>
</organism>
<feature type="chain" id="PRO_5026275936" description="CYTH domain-containing protein" evidence="1">
    <location>
        <begin position="33"/>
        <end position="287"/>
    </location>
</feature>
<reference evidence="2" key="1">
    <citation type="submission" date="2020-02" db="EMBL/GenBank/DDBJ databases">
        <authorList>
            <person name="Shen X.-R."/>
            <person name="Zhang Y.-X."/>
        </authorList>
    </citation>
    <scope>NUCLEOTIDE SEQUENCE</scope>
    <source>
        <strain evidence="2">SYP-B3998</strain>
    </source>
</reference>